<dbReference type="Proteomes" id="UP001597100">
    <property type="component" value="Unassembled WGS sequence"/>
</dbReference>
<feature type="domain" description="Phospholipase D-like" evidence="1">
    <location>
        <begin position="16"/>
        <end position="127"/>
    </location>
</feature>
<evidence type="ECO:0000313" key="2">
    <source>
        <dbReference type="EMBL" id="MFD0976819.1"/>
    </source>
</evidence>
<organism evidence="2 3">
    <name type="scientific">Salinimicrobium gaetbulicola</name>
    <dbReference type="NCBI Taxonomy" id="999702"/>
    <lineage>
        <taxon>Bacteria</taxon>
        <taxon>Pseudomonadati</taxon>
        <taxon>Bacteroidota</taxon>
        <taxon>Flavobacteriia</taxon>
        <taxon>Flavobacteriales</taxon>
        <taxon>Flavobacteriaceae</taxon>
        <taxon>Salinimicrobium</taxon>
    </lineage>
</organism>
<dbReference type="InterPro" id="IPR059166">
    <property type="entry name" value="PLD-like_cat"/>
</dbReference>
<proteinExistence type="predicted"/>
<name>A0ABW3IFK5_9FLAO</name>
<dbReference type="RefSeq" id="WP_380738562.1">
    <property type="nucleotide sequence ID" value="NZ_JBHTJP010000034.1"/>
</dbReference>
<gene>
    <name evidence="2" type="ORF">ACFQ1G_08455</name>
</gene>
<dbReference type="InterPro" id="IPR025202">
    <property type="entry name" value="PLD-like_dom"/>
</dbReference>
<evidence type="ECO:0000313" key="3">
    <source>
        <dbReference type="Proteomes" id="UP001597100"/>
    </source>
</evidence>
<evidence type="ECO:0000259" key="1">
    <source>
        <dbReference type="Pfam" id="PF13091"/>
    </source>
</evidence>
<sequence>MAKFLTTAGNSFYIEQIIIKSVKSLTLVTPYLKLSRNLLERLSDAQKEGVRITLIYGKNELAPKEKKNLFSFKNIEIYFCQNLHAKCYHNENSMIISSMNLYEFSEKNNREMGLLIERNKDHEIFDDTLREIESIKNSSVLEKDFKEESSSSDSSWDLDPEYNELWNFHLPKLKSILEKSYPEYSIHFFDGHIRVNDFPRKGIDMVVNGRIDFLVNNRNFYDELKFNKREEIRDKLSSERCYWNYKQINIYTAKEFEIEINRKGLKKAVEKFLWIIEKVYNNL</sequence>
<dbReference type="Pfam" id="PF13091">
    <property type="entry name" value="PLDc_2"/>
    <property type="match status" value="1"/>
</dbReference>
<dbReference type="CDD" id="cd09176">
    <property type="entry name" value="PLDc_unchar6"/>
    <property type="match status" value="1"/>
</dbReference>
<keyword evidence="3" id="KW-1185">Reference proteome</keyword>
<dbReference type="Gene3D" id="3.30.870.10">
    <property type="entry name" value="Endonuclease Chain A"/>
    <property type="match status" value="1"/>
</dbReference>
<protein>
    <submittedName>
        <fullName evidence="2">Phospholipase D family protein</fullName>
    </submittedName>
</protein>
<dbReference type="EMBL" id="JBHTJP010000034">
    <property type="protein sequence ID" value="MFD0976819.1"/>
    <property type="molecule type" value="Genomic_DNA"/>
</dbReference>
<comment type="caution">
    <text evidence="2">The sequence shown here is derived from an EMBL/GenBank/DDBJ whole genome shotgun (WGS) entry which is preliminary data.</text>
</comment>
<dbReference type="SUPFAM" id="SSF56024">
    <property type="entry name" value="Phospholipase D/nuclease"/>
    <property type="match status" value="1"/>
</dbReference>
<accession>A0ABW3IFK5</accession>
<reference evidence="3" key="1">
    <citation type="journal article" date="2019" name="Int. J. Syst. Evol. Microbiol.">
        <title>The Global Catalogue of Microorganisms (GCM) 10K type strain sequencing project: providing services to taxonomists for standard genome sequencing and annotation.</title>
        <authorList>
            <consortium name="The Broad Institute Genomics Platform"/>
            <consortium name="The Broad Institute Genome Sequencing Center for Infectious Disease"/>
            <person name="Wu L."/>
            <person name="Ma J."/>
        </authorList>
    </citation>
    <scope>NUCLEOTIDE SEQUENCE [LARGE SCALE GENOMIC DNA]</scope>
    <source>
        <strain evidence="3">CCUG 60898</strain>
    </source>
</reference>